<evidence type="ECO:0000313" key="1">
    <source>
        <dbReference type="EMBL" id="MFC0407444.1"/>
    </source>
</evidence>
<gene>
    <name evidence="1" type="ORF">ACFFGY_04235</name>
</gene>
<reference evidence="1 2" key="1">
    <citation type="submission" date="2024-09" db="EMBL/GenBank/DDBJ databases">
        <authorList>
            <person name="Sun Q."/>
            <person name="Mori K."/>
        </authorList>
    </citation>
    <scope>NUCLEOTIDE SEQUENCE [LARGE SCALE GENOMIC DNA]</scope>
    <source>
        <strain evidence="1 2">TBRC 5777</strain>
    </source>
</reference>
<dbReference type="Proteomes" id="UP001589865">
    <property type="component" value="Unassembled WGS sequence"/>
</dbReference>
<name>A0ABV6JP95_9PROT</name>
<proteinExistence type="predicted"/>
<evidence type="ECO:0000313" key="2">
    <source>
        <dbReference type="Proteomes" id="UP001589865"/>
    </source>
</evidence>
<accession>A0ABV6JP95</accession>
<protein>
    <submittedName>
        <fullName evidence="1">Uncharacterized protein</fullName>
    </submittedName>
</protein>
<comment type="caution">
    <text evidence="1">The sequence shown here is derived from an EMBL/GenBank/DDBJ whole genome shotgun (WGS) entry which is preliminary data.</text>
</comment>
<sequence>MDRHSTVLLTSIGEAEDTALLMSQIKASAEIEFLAQRFRDAVRAFNEDAEELLKRGLKIDVHLQRGNVFPVGSAEPIHQTLHLLATIR</sequence>
<keyword evidence="2" id="KW-1185">Reference proteome</keyword>
<organism evidence="1 2">
    <name type="scientific">Roseomonas elaeocarpi</name>
    <dbReference type="NCBI Taxonomy" id="907779"/>
    <lineage>
        <taxon>Bacteria</taxon>
        <taxon>Pseudomonadati</taxon>
        <taxon>Pseudomonadota</taxon>
        <taxon>Alphaproteobacteria</taxon>
        <taxon>Acetobacterales</taxon>
        <taxon>Roseomonadaceae</taxon>
        <taxon>Roseomonas</taxon>
    </lineage>
</organism>
<dbReference type="RefSeq" id="WP_377043143.1">
    <property type="nucleotide sequence ID" value="NZ_JBHLUN010000002.1"/>
</dbReference>
<dbReference type="EMBL" id="JBHLUN010000002">
    <property type="protein sequence ID" value="MFC0407444.1"/>
    <property type="molecule type" value="Genomic_DNA"/>
</dbReference>